<evidence type="ECO:0000313" key="5">
    <source>
        <dbReference type="EMBL" id="HFK97534.1"/>
    </source>
</evidence>
<dbReference type="EMBL" id="DSTK01000027">
    <property type="protein sequence ID" value="HFK97534.1"/>
    <property type="molecule type" value="Genomic_DNA"/>
</dbReference>
<organism evidence="5">
    <name type="scientific">Desulfacinum infernum</name>
    <dbReference type="NCBI Taxonomy" id="35837"/>
    <lineage>
        <taxon>Bacteria</taxon>
        <taxon>Pseudomonadati</taxon>
        <taxon>Thermodesulfobacteriota</taxon>
        <taxon>Syntrophobacteria</taxon>
        <taxon>Syntrophobacterales</taxon>
        <taxon>Syntrophobacteraceae</taxon>
        <taxon>Desulfacinum</taxon>
    </lineage>
</organism>
<dbReference type="PROSITE" id="PS00211">
    <property type="entry name" value="ABC_TRANSPORTER_1"/>
    <property type="match status" value="1"/>
</dbReference>
<reference evidence="5" key="1">
    <citation type="journal article" date="2020" name="mSystems">
        <title>Genome- and Community-Level Interaction Insights into Carbon Utilization and Element Cycling Functions of Hydrothermarchaeota in Hydrothermal Sediment.</title>
        <authorList>
            <person name="Zhou Z."/>
            <person name="Liu Y."/>
            <person name="Xu W."/>
            <person name="Pan J."/>
            <person name="Luo Z.H."/>
            <person name="Li M."/>
        </authorList>
    </citation>
    <scope>NUCLEOTIDE SEQUENCE [LARGE SCALE GENOMIC DNA]</scope>
    <source>
        <strain evidence="5">SpSt-456</strain>
    </source>
</reference>
<name>A0A832A6F2_9BACT</name>
<proteinExistence type="predicted"/>
<dbReference type="Gene3D" id="3.40.50.300">
    <property type="entry name" value="P-loop containing nucleotide triphosphate hydrolases"/>
    <property type="match status" value="1"/>
</dbReference>
<dbReference type="InterPro" id="IPR003593">
    <property type="entry name" value="AAA+_ATPase"/>
</dbReference>
<comment type="caution">
    <text evidence="5">The sequence shown here is derived from an EMBL/GenBank/DDBJ whole genome shotgun (WGS) entry which is preliminary data.</text>
</comment>
<gene>
    <name evidence="5" type="ORF">ENS06_09470</name>
</gene>
<sequence>MIQADGLTVGYGEHLVLKDVTFSVHRGEIVTVLGGSGCGKSTLLKALIGLIRPLAGSVRIRGADITGPGRSAALDRMRRHIGVLFQYGALLGSLSIADNVAMPLEEFTDLPPSLIADIVRFKLEMVGLTDYAHFMPAELSGGMRKRAALARAMALDPEILFCDEPSAGLDPITAAELDELLLEWNRALGITMVVITHELASIEAISTRCLMLDGSAKGIIAVGRPDELKKDSADPRVRAFFHRQPRLLRAGASSAAAEG</sequence>
<protein>
    <submittedName>
        <fullName evidence="5">ATP-binding cassette domain-containing protein</fullName>
    </submittedName>
</protein>
<accession>A0A832A6F2</accession>
<feature type="domain" description="ABC transporter" evidence="4">
    <location>
        <begin position="2"/>
        <end position="241"/>
    </location>
</feature>
<keyword evidence="1" id="KW-0813">Transport</keyword>
<dbReference type="InterPro" id="IPR027417">
    <property type="entry name" value="P-loop_NTPase"/>
</dbReference>
<keyword evidence="3 5" id="KW-0067">ATP-binding</keyword>
<keyword evidence="2" id="KW-0547">Nucleotide-binding</keyword>
<dbReference type="PROSITE" id="PS50893">
    <property type="entry name" value="ABC_TRANSPORTER_2"/>
    <property type="match status" value="1"/>
</dbReference>
<dbReference type="InterPro" id="IPR017871">
    <property type="entry name" value="ABC_transporter-like_CS"/>
</dbReference>
<evidence type="ECO:0000256" key="3">
    <source>
        <dbReference type="ARBA" id="ARBA00022840"/>
    </source>
</evidence>
<dbReference type="AlphaFoldDB" id="A0A832A6F2"/>
<dbReference type="GO" id="GO:0005524">
    <property type="term" value="F:ATP binding"/>
    <property type="evidence" value="ECO:0007669"/>
    <property type="project" value="UniProtKB-KW"/>
</dbReference>
<dbReference type="PANTHER" id="PTHR43023:SF3">
    <property type="entry name" value="PROTEIN TRIGALACTOSYLDIACYLGLYCEROL 3, CHLOROPLASTIC"/>
    <property type="match status" value="1"/>
</dbReference>
<dbReference type="InterPro" id="IPR003439">
    <property type="entry name" value="ABC_transporter-like_ATP-bd"/>
</dbReference>
<dbReference type="SUPFAM" id="SSF52540">
    <property type="entry name" value="P-loop containing nucleoside triphosphate hydrolases"/>
    <property type="match status" value="1"/>
</dbReference>
<evidence type="ECO:0000256" key="1">
    <source>
        <dbReference type="ARBA" id="ARBA00022448"/>
    </source>
</evidence>
<dbReference type="GO" id="GO:0016887">
    <property type="term" value="F:ATP hydrolysis activity"/>
    <property type="evidence" value="ECO:0007669"/>
    <property type="project" value="InterPro"/>
</dbReference>
<dbReference type="PANTHER" id="PTHR43023">
    <property type="entry name" value="PROTEIN TRIGALACTOSYLDIACYLGLYCEROL 3, CHLOROPLASTIC"/>
    <property type="match status" value="1"/>
</dbReference>
<evidence type="ECO:0000259" key="4">
    <source>
        <dbReference type="PROSITE" id="PS50893"/>
    </source>
</evidence>
<evidence type="ECO:0000256" key="2">
    <source>
        <dbReference type="ARBA" id="ARBA00022741"/>
    </source>
</evidence>
<dbReference type="Pfam" id="PF00005">
    <property type="entry name" value="ABC_tran"/>
    <property type="match status" value="1"/>
</dbReference>
<dbReference type="SMART" id="SM00382">
    <property type="entry name" value="AAA"/>
    <property type="match status" value="1"/>
</dbReference>